<dbReference type="Proteomes" id="UP001443914">
    <property type="component" value="Unassembled WGS sequence"/>
</dbReference>
<comment type="caution">
    <text evidence="1">The sequence shown here is derived from an EMBL/GenBank/DDBJ whole genome shotgun (WGS) entry which is preliminary data.</text>
</comment>
<organism evidence="1 2">
    <name type="scientific">Saponaria officinalis</name>
    <name type="common">Common soapwort</name>
    <name type="synonym">Lychnis saponaria</name>
    <dbReference type="NCBI Taxonomy" id="3572"/>
    <lineage>
        <taxon>Eukaryota</taxon>
        <taxon>Viridiplantae</taxon>
        <taxon>Streptophyta</taxon>
        <taxon>Embryophyta</taxon>
        <taxon>Tracheophyta</taxon>
        <taxon>Spermatophyta</taxon>
        <taxon>Magnoliopsida</taxon>
        <taxon>eudicotyledons</taxon>
        <taxon>Gunneridae</taxon>
        <taxon>Pentapetalae</taxon>
        <taxon>Caryophyllales</taxon>
        <taxon>Caryophyllaceae</taxon>
        <taxon>Caryophylleae</taxon>
        <taxon>Saponaria</taxon>
    </lineage>
</organism>
<dbReference type="EMBL" id="JBDFQZ010000007">
    <property type="protein sequence ID" value="KAK9706171.1"/>
    <property type="molecule type" value="Genomic_DNA"/>
</dbReference>
<keyword evidence="2" id="KW-1185">Reference proteome</keyword>
<protein>
    <submittedName>
        <fullName evidence="1">Uncharacterized protein</fullName>
    </submittedName>
</protein>
<accession>A0AAW1JQG8</accession>
<evidence type="ECO:0000313" key="2">
    <source>
        <dbReference type="Proteomes" id="UP001443914"/>
    </source>
</evidence>
<gene>
    <name evidence="1" type="ORF">RND81_07G108800</name>
</gene>
<dbReference type="AlphaFoldDB" id="A0AAW1JQG8"/>
<name>A0AAW1JQG8_SAPOF</name>
<sequence length="101" mass="11454">MIEKWLIEEIVSEKSTNPNADPIALQETVTKWLNDRSYKWIKGHTLSSSAPPETHEDMKSIFGKDWGVCSFKVGRCFGESNGQKRASGDGDVLIYCHYLFV</sequence>
<reference evidence="1" key="1">
    <citation type="submission" date="2024-03" db="EMBL/GenBank/DDBJ databases">
        <title>WGS assembly of Saponaria officinalis var. Norfolk2.</title>
        <authorList>
            <person name="Jenkins J."/>
            <person name="Shu S."/>
            <person name="Grimwood J."/>
            <person name="Barry K."/>
            <person name="Goodstein D."/>
            <person name="Schmutz J."/>
            <person name="Leebens-Mack J."/>
            <person name="Osbourn A."/>
        </authorList>
    </citation>
    <scope>NUCLEOTIDE SEQUENCE [LARGE SCALE GENOMIC DNA]</scope>
    <source>
        <strain evidence="1">JIC</strain>
    </source>
</reference>
<proteinExistence type="predicted"/>
<evidence type="ECO:0000313" key="1">
    <source>
        <dbReference type="EMBL" id="KAK9706171.1"/>
    </source>
</evidence>